<proteinExistence type="predicted"/>
<name>B8ACG0_ORYSI</name>
<reference evidence="1 2" key="1">
    <citation type="journal article" date="2005" name="PLoS Biol.">
        <title>The genomes of Oryza sativa: a history of duplications.</title>
        <authorList>
            <person name="Yu J."/>
            <person name="Wang J."/>
            <person name="Lin W."/>
            <person name="Li S."/>
            <person name="Li H."/>
            <person name="Zhou J."/>
            <person name="Ni P."/>
            <person name="Dong W."/>
            <person name="Hu S."/>
            <person name="Zeng C."/>
            <person name="Zhang J."/>
            <person name="Zhang Y."/>
            <person name="Li R."/>
            <person name="Xu Z."/>
            <person name="Li S."/>
            <person name="Li X."/>
            <person name="Zheng H."/>
            <person name="Cong L."/>
            <person name="Lin L."/>
            <person name="Yin J."/>
            <person name="Geng J."/>
            <person name="Li G."/>
            <person name="Shi J."/>
            <person name="Liu J."/>
            <person name="Lv H."/>
            <person name="Li J."/>
            <person name="Wang J."/>
            <person name="Deng Y."/>
            <person name="Ran L."/>
            <person name="Shi X."/>
            <person name="Wang X."/>
            <person name="Wu Q."/>
            <person name="Li C."/>
            <person name="Ren X."/>
            <person name="Wang J."/>
            <person name="Wang X."/>
            <person name="Li D."/>
            <person name="Liu D."/>
            <person name="Zhang X."/>
            <person name="Ji Z."/>
            <person name="Zhao W."/>
            <person name="Sun Y."/>
            <person name="Zhang Z."/>
            <person name="Bao J."/>
            <person name="Han Y."/>
            <person name="Dong L."/>
            <person name="Ji J."/>
            <person name="Chen P."/>
            <person name="Wu S."/>
            <person name="Liu J."/>
            <person name="Xiao Y."/>
            <person name="Bu D."/>
            <person name="Tan J."/>
            <person name="Yang L."/>
            <person name="Ye C."/>
            <person name="Zhang J."/>
            <person name="Xu J."/>
            <person name="Zhou Y."/>
            <person name="Yu Y."/>
            <person name="Zhang B."/>
            <person name="Zhuang S."/>
            <person name="Wei H."/>
            <person name="Liu B."/>
            <person name="Lei M."/>
            <person name="Yu H."/>
            <person name="Li Y."/>
            <person name="Xu H."/>
            <person name="Wei S."/>
            <person name="He X."/>
            <person name="Fang L."/>
            <person name="Zhang Z."/>
            <person name="Zhang Y."/>
            <person name="Huang X."/>
            <person name="Su Z."/>
            <person name="Tong W."/>
            <person name="Li J."/>
            <person name="Tong Z."/>
            <person name="Li S."/>
            <person name="Ye J."/>
            <person name="Wang L."/>
            <person name="Fang L."/>
            <person name="Lei T."/>
            <person name="Chen C."/>
            <person name="Chen H."/>
            <person name="Xu Z."/>
            <person name="Li H."/>
            <person name="Huang H."/>
            <person name="Zhang F."/>
            <person name="Xu H."/>
            <person name="Li N."/>
            <person name="Zhao C."/>
            <person name="Li S."/>
            <person name="Dong L."/>
            <person name="Huang Y."/>
            <person name="Li L."/>
            <person name="Xi Y."/>
            <person name="Qi Q."/>
            <person name="Li W."/>
            <person name="Zhang B."/>
            <person name="Hu W."/>
            <person name="Zhang Y."/>
            <person name="Tian X."/>
            <person name="Jiao Y."/>
            <person name="Liang X."/>
            <person name="Jin J."/>
            <person name="Gao L."/>
            <person name="Zheng W."/>
            <person name="Hao B."/>
            <person name="Liu S."/>
            <person name="Wang W."/>
            <person name="Yuan L."/>
            <person name="Cao M."/>
            <person name="McDermott J."/>
            <person name="Samudrala R."/>
            <person name="Wang J."/>
            <person name="Wong G.K."/>
            <person name="Yang H."/>
        </authorList>
    </citation>
    <scope>NUCLEOTIDE SEQUENCE [LARGE SCALE GENOMIC DNA]</scope>
    <source>
        <strain evidence="2">cv. 93-11</strain>
    </source>
</reference>
<sequence length="220" mass="23979">MPIVRRTYILAAGLLLGIRAVGITDYLEITIPLAYLSVAWLQPVVSIASEHGNAECSNTTKETSFQSGMSRICSATSIIQWNKQMSSMRCQYILARLGGPGRESGLESGISALHLLFLNYIVHLQNLNICTKARADMTPQKRDGVDDAFTLPAVPNGRANAGKERTTASTGTFLHLARTKVAGAQHKAAVAPVPLYTHPVPRDGHRCHLPGRRRAKRILK</sequence>
<dbReference type="Gramene" id="BGIOSGA004818-TA">
    <property type="protein sequence ID" value="BGIOSGA004818-PA"/>
    <property type="gene ID" value="BGIOSGA004818"/>
</dbReference>
<dbReference type="Proteomes" id="UP000007015">
    <property type="component" value="Chromosome 1"/>
</dbReference>
<dbReference type="AlphaFoldDB" id="B8ACG0"/>
<gene>
    <name evidence="1" type="ORF">OsI_04469</name>
</gene>
<dbReference type="HOGENOM" id="CLU_1211478_0_0_1"/>
<protein>
    <submittedName>
        <fullName evidence="1">Uncharacterized protein</fullName>
    </submittedName>
</protein>
<accession>B8ACG0</accession>
<dbReference type="OMA" id="QNLNICT"/>
<dbReference type="EMBL" id="CM000126">
    <property type="protein sequence ID" value="EEC71824.1"/>
    <property type="molecule type" value="Genomic_DNA"/>
</dbReference>
<organism evidence="1 2">
    <name type="scientific">Oryza sativa subsp. indica</name>
    <name type="common">Rice</name>
    <dbReference type="NCBI Taxonomy" id="39946"/>
    <lineage>
        <taxon>Eukaryota</taxon>
        <taxon>Viridiplantae</taxon>
        <taxon>Streptophyta</taxon>
        <taxon>Embryophyta</taxon>
        <taxon>Tracheophyta</taxon>
        <taxon>Spermatophyta</taxon>
        <taxon>Magnoliopsida</taxon>
        <taxon>Liliopsida</taxon>
        <taxon>Poales</taxon>
        <taxon>Poaceae</taxon>
        <taxon>BOP clade</taxon>
        <taxon>Oryzoideae</taxon>
        <taxon>Oryzeae</taxon>
        <taxon>Oryzinae</taxon>
        <taxon>Oryza</taxon>
        <taxon>Oryza sativa</taxon>
    </lineage>
</organism>
<keyword evidence="2" id="KW-1185">Reference proteome</keyword>
<evidence type="ECO:0000313" key="2">
    <source>
        <dbReference type="Proteomes" id="UP000007015"/>
    </source>
</evidence>
<evidence type="ECO:0000313" key="1">
    <source>
        <dbReference type="EMBL" id="EEC71824.1"/>
    </source>
</evidence>